<evidence type="ECO:0000313" key="1">
    <source>
        <dbReference type="EMBL" id="KKL55264.1"/>
    </source>
</evidence>
<proteinExistence type="predicted"/>
<dbReference type="InterPro" id="IPR006357">
    <property type="entry name" value="HAD-SF_hydro_IIA"/>
</dbReference>
<name>A0A0F9D180_9ZZZZ</name>
<dbReference type="AlphaFoldDB" id="A0A0F9D180"/>
<dbReference type="PANTHER" id="PTHR19288:SF46">
    <property type="entry name" value="HALOACID DEHALOGENASE-LIKE HYDROLASE DOMAIN-CONTAINING PROTEIN 2"/>
    <property type="match status" value="1"/>
</dbReference>
<dbReference type="PANTHER" id="PTHR19288">
    <property type="entry name" value="4-NITROPHENYLPHOSPHATASE-RELATED"/>
    <property type="match status" value="1"/>
</dbReference>
<reference evidence="1" key="1">
    <citation type="journal article" date="2015" name="Nature">
        <title>Complex archaea that bridge the gap between prokaryotes and eukaryotes.</title>
        <authorList>
            <person name="Spang A."/>
            <person name="Saw J.H."/>
            <person name="Jorgensen S.L."/>
            <person name="Zaremba-Niedzwiedzka K."/>
            <person name="Martijn J."/>
            <person name="Lind A.E."/>
            <person name="van Eijk R."/>
            <person name="Schleper C."/>
            <person name="Guy L."/>
            <person name="Ettema T.J."/>
        </authorList>
    </citation>
    <scope>NUCLEOTIDE SEQUENCE</scope>
</reference>
<gene>
    <name evidence="1" type="ORF">LCGC14_2257160</name>
</gene>
<comment type="caution">
    <text evidence="1">The sequence shown here is derived from an EMBL/GenBank/DDBJ whole genome shotgun (WGS) entry which is preliminary data.</text>
</comment>
<organism evidence="1">
    <name type="scientific">marine sediment metagenome</name>
    <dbReference type="NCBI Taxonomy" id="412755"/>
    <lineage>
        <taxon>unclassified sequences</taxon>
        <taxon>metagenomes</taxon>
        <taxon>ecological metagenomes</taxon>
    </lineage>
</organism>
<dbReference type="EMBL" id="LAZR01030901">
    <property type="protein sequence ID" value="KKL55264.1"/>
    <property type="molecule type" value="Genomic_DNA"/>
</dbReference>
<sequence>MKTEKISKDIKGLLVDIDGTLYFKGKAIPKAVETVNKLNNAGFKIIFLTNTDSKSPRTIFKTLKNYDFDINIEEIFSPIIALREFLSKYPKKKSYFVTTAE</sequence>
<accession>A0A0F9D180</accession>
<dbReference type="Pfam" id="PF13344">
    <property type="entry name" value="Hydrolase_6"/>
    <property type="match status" value="1"/>
</dbReference>
<dbReference type="Gene3D" id="3.40.50.1000">
    <property type="entry name" value="HAD superfamily/HAD-like"/>
    <property type="match status" value="1"/>
</dbReference>
<feature type="non-terminal residue" evidence="1">
    <location>
        <position position="101"/>
    </location>
</feature>
<dbReference type="InterPro" id="IPR023214">
    <property type="entry name" value="HAD_sf"/>
</dbReference>
<dbReference type="SUPFAM" id="SSF56784">
    <property type="entry name" value="HAD-like"/>
    <property type="match status" value="1"/>
</dbReference>
<dbReference type="GO" id="GO:0005737">
    <property type="term" value="C:cytoplasm"/>
    <property type="evidence" value="ECO:0007669"/>
    <property type="project" value="TreeGrafter"/>
</dbReference>
<protein>
    <submittedName>
        <fullName evidence="1">Uncharacterized protein</fullName>
    </submittedName>
</protein>
<dbReference type="InterPro" id="IPR036412">
    <property type="entry name" value="HAD-like_sf"/>
</dbReference>
<dbReference type="GO" id="GO:0016791">
    <property type="term" value="F:phosphatase activity"/>
    <property type="evidence" value="ECO:0007669"/>
    <property type="project" value="TreeGrafter"/>
</dbReference>